<comment type="caution">
    <text evidence="4">The sequence shown here is derived from an EMBL/GenBank/DDBJ whole genome shotgun (WGS) entry which is preliminary data.</text>
</comment>
<dbReference type="Gene3D" id="3.40.190.10">
    <property type="entry name" value="Periplasmic binding protein-like II"/>
    <property type="match status" value="2"/>
</dbReference>
<dbReference type="PROSITE" id="PS51257">
    <property type="entry name" value="PROKAR_LIPOPROTEIN"/>
    <property type="match status" value="1"/>
</dbReference>
<dbReference type="PANTHER" id="PTHR35936">
    <property type="entry name" value="MEMBRANE-BOUND LYTIC MUREIN TRANSGLYCOSYLASE F"/>
    <property type="match status" value="1"/>
</dbReference>
<dbReference type="SMART" id="SM00062">
    <property type="entry name" value="PBPb"/>
    <property type="match status" value="1"/>
</dbReference>
<organism evidence="4 5">
    <name type="scientific">Paenibacillus rigui</name>
    <dbReference type="NCBI Taxonomy" id="554312"/>
    <lineage>
        <taxon>Bacteria</taxon>
        <taxon>Bacillati</taxon>
        <taxon>Bacillota</taxon>
        <taxon>Bacilli</taxon>
        <taxon>Bacillales</taxon>
        <taxon>Paenibacillaceae</taxon>
        <taxon>Paenibacillus</taxon>
    </lineage>
</organism>
<evidence type="ECO:0000256" key="2">
    <source>
        <dbReference type="SAM" id="SignalP"/>
    </source>
</evidence>
<feature type="domain" description="Solute-binding protein family 3/N-terminal" evidence="3">
    <location>
        <begin position="43"/>
        <end position="258"/>
    </location>
</feature>
<name>A0A229UYA5_9BACL</name>
<evidence type="ECO:0000259" key="3">
    <source>
        <dbReference type="SMART" id="SM00062"/>
    </source>
</evidence>
<gene>
    <name evidence="4" type="ORF">CF651_00355</name>
</gene>
<proteinExistence type="predicted"/>
<dbReference type="OrthoDB" id="8613538at2"/>
<keyword evidence="1 2" id="KW-0732">Signal</keyword>
<dbReference type="PANTHER" id="PTHR35936:SF34">
    <property type="entry name" value="ABC TRANSPORTER EXTRACELLULAR-BINDING PROTEIN YCKB-RELATED"/>
    <property type="match status" value="1"/>
</dbReference>
<protein>
    <submittedName>
        <fullName evidence="4">Amino acid ABC transporter substrate-binding protein</fullName>
    </submittedName>
</protein>
<dbReference type="Pfam" id="PF00497">
    <property type="entry name" value="SBP_bac_3"/>
    <property type="match status" value="1"/>
</dbReference>
<keyword evidence="5" id="KW-1185">Reference proteome</keyword>
<evidence type="ECO:0000313" key="4">
    <source>
        <dbReference type="EMBL" id="OXM88353.1"/>
    </source>
</evidence>
<feature type="chain" id="PRO_5038632892" evidence="2">
    <location>
        <begin position="22"/>
        <end position="262"/>
    </location>
</feature>
<dbReference type="Proteomes" id="UP000215509">
    <property type="component" value="Unassembled WGS sequence"/>
</dbReference>
<evidence type="ECO:0000313" key="5">
    <source>
        <dbReference type="Proteomes" id="UP000215509"/>
    </source>
</evidence>
<reference evidence="4 5" key="1">
    <citation type="submission" date="2017-07" db="EMBL/GenBank/DDBJ databases">
        <title>Genome sequencing and assembly of Paenibacillus rigui.</title>
        <authorList>
            <person name="Mayilraj S."/>
        </authorList>
    </citation>
    <scope>NUCLEOTIDE SEQUENCE [LARGE SCALE GENOMIC DNA]</scope>
    <source>
        <strain evidence="4 5">JCM 16352</strain>
    </source>
</reference>
<accession>A0A229UYA5</accession>
<dbReference type="SUPFAM" id="SSF53850">
    <property type="entry name" value="Periplasmic binding protein-like II"/>
    <property type="match status" value="1"/>
</dbReference>
<dbReference type="RefSeq" id="WP_094012853.1">
    <property type="nucleotide sequence ID" value="NZ_NMQW01000001.1"/>
</dbReference>
<dbReference type="AlphaFoldDB" id="A0A229UYA5"/>
<evidence type="ECO:0000256" key="1">
    <source>
        <dbReference type="ARBA" id="ARBA00022729"/>
    </source>
</evidence>
<dbReference type="InterPro" id="IPR001638">
    <property type="entry name" value="Solute-binding_3/MltF_N"/>
</dbReference>
<sequence>MKMNFKSVILIALILALTLSACGKEARNSSQADSLARLHQKGEIVVATTGTYPPYSFQSSGGLTGFDIDISKEIGKRLGITVKFSVVEFAGMFSGLDAGRFDTIPQLAATEERKKKYDFTAPYQFSSLSLIVLENNNEIKRFEDLKGKKTQGEAETVQGALALKYGATLVPASSEAVELLRTNRVDALIYNNLYYLDLKKNRPDLKIKVVDQAKENDTASFAFPKGNEATVAAFNKALADMHADGAYAEISTKWFGEDISVK</sequence>
<dbReference type="EMBL" id="NMQW01000001">
    <property type="protein sequence ID" value="OXM88353.1"/>
    <property type="molecule type" value="Genomic_DNA"/>
</dbReference>
<feature type="signal peptide" evidence="2">
    <location>
        <begin position="1"/>
        <end position="21"/>
    </location>
</feature>